<keyword evidence="3" id="KW-1185">Reference proteome</keyword>
<evidence type="ECO:0000313" key="2">
    <source>
        <dbReference type="EMBL" id="GHE34823.1"/>
    </source>
</evidence>
<accession>A0A918Z3M2</accession>
<comment type="caution">
    <text evidence="2">The sequence shown here is derived from an EMBL/GenBank/DDBJ whole genome shotgun (WGS) entry which is preliminary data.</text>
</comment>
<sequence>MTGDHNFWAAVAIQPLDLGFPVISWGIACRSPPWRVTPRPGARAPRFPYEGRSPWRTRAGARRVRAPRPVPYGEAAGRPAPEGRLPPARGRGAVACGAAERGRCGVDVGRSGTM</sequence>
<evidence type="ECO:0000256" key="1">
    <source>
        <dbReference type="SAM" id="MobiDB-lite"/>
    </source>
</evidence>
<name>A0A918Z3M2_9ACTN</name>
<dbReference type="EMBL" id="BNBT01000001">
    <property type="protein sequence ID" value="GHE34823.1"/>
    <property type="molecule type" value="Genomic_DNA"/>
</dbReference>
<gene>
    <name evidence="2" type="ORF">GCM10018785_00610</name>
</gene>
<protein>
    <submittedName>
        <fullName evidence="2">Uncharacterized protein</fullName>
    </submittedName>
</protein>
<feature type="region of interest" description="Disordered" evidence="1">
    <location>
        <begin position="34"/>
        <end position="96"/>
    </location>
</feature>
<dbReference type="Proteomes" id="UP000608024">
    <property type="component" value="Unassembled WGS sequence"/>
</dbReference>
<organism evidence="2 3">
    <name type="scientific">Streptomyces longispororuber</name>
    <dbReference type="NCBI Taxonomy" id="68230"/>
    <lineage>
        <taxon>Bacteria</taxon>
        <taxon>Bacillati</taxon>
        <taxon>Actinomycetota</taxon>
        <taxon>Actinomycetes</taxon>
        <taxon>Kitasatosporales</taxon>
        <taxon>Streptomycetaceae</taxon>
        <taxon>Streptomyces</taxon>
    </lineage>
</organism>
<proteinExistence type="predicted"/>
<evidence type="ECO:0000313" key="3">
    <source>
        <dbReference type="Proteomes" id="UP000608024"/>
    </source>
</evidence>
<dbReference type="AlphaFoldDB" id="A0A918Z3M2"/>
<reference evidence="2" key="1">
    <citation type="journal article" date="2014" name="Int. J. Syst. Evol. Microbiol.">
        <title>Complete genome sequence of Corynebacterium casei LMG S-19264T (=DSM 44701T), isolated from a smear-ripened cheese.</title>
        <authorList>
            <consortium name="US DOE Joint Genome Institute (JGI-PGF)"/>
            <person name="Walter F."/>
            <person name="Albersmeier A."/>
            <person name="Kalinowski J."/>
            <person name="Ruckert C."/>
        </authorList>
    </citation>
    <scope>NUCLEOTIDE SEQUENCE</scope>
    <source>
        <strain evidence="2">JCM 4784</strain>
    </source>
</reference>
<reference evidence="2" key="2">
    <citation type="submission" date="2020-09" db="EMBL/GenBank/DDBJ databases">
        <authorList>
            <person name="Sun Q."/>
            <person name="Ohkuma M."/>
        </authorList>
    </citation>
    <scope>NUCLEOTIDE SEQUENCE</scope>
    <source>
        <strain evidence="2">JCM 4784</strain>
    </source>
</reference>